<feature type="region of interest" description="Disordered" evidence="2">
    <location>
        <begin position="77"/>
        <end position="184"/>
    </location>
</feature>
<reference evidence="4" key="1">
    <citation type="submission" date="2022-03" db="EMBL/GenBank/DDBJ databases">
        <authorList>
            <person name="Martin C."/>
        </authorList>
    </citation>
    <scope>NUCLEOTIDE SEQUENCE</scope>
</reference>
<sequence>TMGTYNPMITQMIQDAVLKLCTQNIMFQKSLEIDGIICVSSGEEQRDIVVKMHRTIVKPEVAPTPVESWSPSLEADWQNTANTNTPRNTSFDSYDSSTPRRSESRPGHRGPYKSKHTVVNEPPKRTFNEVHEPPEPTATQETPGGLDIDSDYSVTNIKAEPDTSPNSKRKNSDSNLDQNEEVPAKLAKYNIKEEAITIELNDEEDDDGGEGDTETAGASWMGAEGDDTTRTFDNMDSMNNTYASADTGDESQMHDAGGAMQVAGGDMGDQSDLYPYQMGINKSNDGQSLRCPLCFKTYKGKGSLAEHTKFFHGKEEYRCCGKLFTWERSYRRHKHRCHPDLP</sequence>
<feature type="compositionally biased region" description="Polar residues" evidence="2">
    <location>
        <begin position="77"/>
        <end position="97"/>
    </location>
</feature>
<dbReference type="AlphaFoldDB" id="A0A8S4N5R8"/>
<name>A0A8S4N5R8_OWEFU</name>
<dbReference type="InterPro" id="IPR036236">
    <property type="entry name" value="Znf_C2H2_sf"/>
</dbReference>
<evidence type="ECO:0000256" key="1">
    <source>
        <dbReference type="PROSITE-ProRule" id="PRU00042"/>
    </source>
</evidence>
<evidence type="ECO:0000259" key="3">
    <source>
        <dbReference type="PROSITE" id="PS50157"/>
    </source>
</evidence>
<keyword evidence="1" id="KW-0862">Zinc</keyword>
<keyword evidence="5" id="KW-1185">Reference proteome</keyword>
<evidence type="ECO:0000313" key="5">
    <source>
        <dbReference type="Proteomes" id="UP000749559"/>
    </source>
</evidence>
<dbReference type="Proteomes" id="UP000749559">
    <property type="component" value="Unassembled WGS sequence"/>
</dbReference>
<dbReference type="PROSITE" id="PS00028">
    <property type="entry name" value="ZINC_FINGER_C2H2_1"/>
    <property type="match status" value="1"/>
</dbReference>
<dbReference type="PROSITE" id="PS50157">
    <property type="entry name" value="ZINC_FINGER_C2H2_2"/>
    <property type="match status" value="1"/>
</dbReference>
<keyword evidence="1" id="KW-0479">Metal-binding</keyword>
<feature type="region of interest" description="Disordered" evidence="2">
    <location>
        <begin position="198"/>
        <end position="225"/>
    </location>
</feature>
<accession>A0A8S4N5R8</accession>
<feature type="compositionally biased region" description="Acidic residues" evidence="2">
    <location>
        <begin position="200"/>
        <end position="213"/>
    </location>
</feature>
<protein>
    <recommendedName>
        <fullName evidence="3">C2H2-type domain-containing protein</fullName>
    </recommendedName>
</protein>
<feature type="domain" description="C2H2-type" evidence="3">
    <location>
        <begin position="289"/>
        <end position="317"/>
    </location>
</feature>
<dbReference type="SUPFAM" id="SSF57667">
    <property type="entry name" value="beta-beta-alpha zinc fingers"/>
    <property type="match status" value="1"/>
</dbReference>
<feature type="compositionally biased region" description="Basic residues" evidence="2">
    <location>
        <begin position="107"/>
        <end position="116"/>
    </location>
</feature>
<comment type="caution">
    <text evidence="4">The sequence shown here is derived from an EMBL/GenBank/DDBJ whole genome shotgun (WGS) entry which is preliminary data.</text>
</comment>
<dbReference type="Gene3D" id="3.30.160.60">
    <property type="entry name" value="Classic Zinc Finger"/>
    <property type="match status" value="1"/>
</dbReference>
<dbReference type="InterPro" id="IPR013087">
    <property type="entry name" value="Znf_C2H2_type"/>
</dbReference>
<feature type="compositionally biased region" description="Basic and acidic residues" evidence="2">
    <location>
        <begin position="122"/>
        <end position="134"/>
    </location>
</feature>
<evidence type="ECO:0000313" key="4">
    <source>
        <dbReference type="EMBL" id="CAH1776338.1"/>
    </source>
</evidence>
<feature type="non-terminal residue" evidence="4">
    <location>
        <position position="342"/>
    </location>
</feature>
<dbReference type="OrthoDB" id="6327333at2759"/>
<evidence type="ECO:0000256" key="2">
    <source>
        <dbReference type="SAM" id="MobiDB-lite"/>
    </source>
</evidence>
<keyword evidence="1" id="KW-0863">Zinc-finger</keyword>
<gene>
    <name evidence="4" type="ORF">OFUS_LOCUS3521</name>
</gene>
<dbReference type="GO" id="GO:0008270">
    <property type="term" value="F:zinc ion binding"/>
    <property type="evidence" value="ECO:0007669"/>
    <property type="project" value="UniProtKB-KW"/>
</dbReference>
<proteinExistence type="predicted"/>
<organism evidence="4 5">
    <name type="scientific">Owenia fusiformis</name>
    <name type="common">Polychaete worm</name>
    <dbReference type="NCBI Taxonomy" id="6347"/>
    <lineage>
        <taxon>Eukaryota</taxon>
        <taxon>Metazoa</taxon>
        <taxon>Spiralia</taxon>
        <taxon>Lophotrochozoa</taxon>
        <taxon>Annelida</taxon>
        <taxon>Polychaeta</taxon>
        <taxon>Sedentaria</taxon>
        <taxon>Canalipalpata</taxon>
        <taxon>Sabellida</taxon>
        <taxon>Oweniida</taxon>
        <taxon>Oweniidae</taxon>
        <taxon>Owenia</taxon>
    </lineage>
</organism>
<dbReference type="EMBL" id="CAIIXF020000002">
    <property type="protein sequence ID" value="CAH1776338.1"/>
    <property type="molecule type" value="Genomic_DNA"/>
</dbReference>